<dbReference type="RefSeq" id="WP_279581777.1">
    <property type="nucleotide sequence ID" value="NZ_BAAANY010000032.1"/>
</dbReference>
<reference evidence="4 5" key="1">
    <citation type="journal article" date="2019" name="Int. J. Syst. Evol. Microbiol.">
        <title>The Global Catalogue of Microorganisms (GCM) 10K type strain sequencing project: providing services to taxonomists for standard genome sequencing and annotation.</title>
        <authorList>
            <consortium name="The Broad Institute Genomics Platform"/>
            <consortium name="The Broad Institute Genome Sequencing Center for Infectious Disease"/>
            <person name="Wu L."/>
            <person name="Ma J."/>
        </authorList>
    </citation>
    <scope>NUCLEOTIDE SEQUENCE [LARGE SCALE GENOMIC DNA]</scope>
    <source>
        <strain evidence="4 5">JCM 14718</strain>
    </source>
</reference>
<comment type="caution">
    <text evidence="4">The sequence shown here is derived from an EMBL/GenBank/DDBJ whole genome shotgun (WGS) entry which is preliminary data.</text>
</comment>
<dbReference type="InterPro" id="IPR029063">
    <property type="entry name" value="SAM-dependent_MTases_sf"/>
</dbReference>
<name>A0ABN2IM04_9ACTN</name>
<protein>
    <submittedName>
        <fullName evidence="4">DNA adenine methylase</fullName>
    </submittedName>
</protein>
<dbReference type="PIRSF" id="PIRSF000398">
    <property type="entry name" value="M_m6A_EcoRV"/>
    <property type="match status" value="1"/>
</dbReference>
<dbReference type="GO" id="GO:0008168">
    <property type="term" value="F:methyltransferase activity"/>
    <property type="evidence" value="ECO:0007669"/>
    <property type="project" value="UniProtKB-KW"/>
</dbReference>
<dbReference type="Gene3D" id="3.40.50.150">
    <property type="entry name" value="Vaccinia Virus protein VP39"/>
    <property type="match status" value="2"/>
</dbReference>
<keyword evidence="5" id="KW-1185">Reference proteome</keyword>
<dbReference type="EMBL" id="BAAANY010000032">
    <property type="protein sequence ID" value="GAA1707728.1"/>
    <property type="molecule type" value="Genomic_DNA"/>
</dbReference>
<dbReference type="Proteomes" id="UP001500618">
    <property type="component" value="Unassembled WGS sequence"/>
</dbReference>
<dbReference type="PANTHER" id="PTHR30481">
    <property type="entry name" value="DNA ADENINE METHYLASE"/>
    <property type="match status" value="1"/>
</dbReference>
<keyword evidence="1 4" id="KW-0489">Methyltransferase</keyword>
<dbReference type="InterPro" id="IPR012327">
    <property type="entry name" value="MeTrfase_D12"/>
</dbReference>
<dbReference type="Pfam" id="PF02086">
    <property type="entry name" value="MethyltransfD12"/>
    <property type="match status" value="2"/>
</dbReference>
<evidence type="ECO:0000313" key="4">
    <source>
        <dbReference type="EMBL" id="GAA1707728.1"/>
    </source>
</evidence>
<keyword evidence="2" id="KW-0808">Transferase</keyword>
<evidence type="ECO:0000256" key="1">
    <source>
        <dbReference type="ARBA" id="ARBA00022603"/>
    </source>
</evidence>
<dbReference type="PANTHER" id="PTHR30481:SF4">
    <property type="entry name" value="SITE-SPECIFIC DNA-METHYLTRANSFERASE (ADENINE-SPECIFIC)"/>
    <property type="match status" value="1"/>
</dbReference>
<dbReference type="SUPFAM" id="SSF53335">
    <property type="entry name" value="S-adenosyl-L-methionine-dependent methyltransferases"/>
    <property type="match status" value="1"/>
</dbReference>
<evidence type="ECO:0000256" key="2">
    <source>
        <dbReference type="ARBA" id="ARBA00022679"/>
    </source>
</evidence>
<evidence type="ECO:0000256" key="3">
    <source>
        <dbReference type="ARBA" id="ARBA00022691"/>
    </source>
</evidence>
<sequence>MNVKPPFAYYGGKTRIAARIAERMPAHQHYVEPFAGSLAVLLAKRPAAMETVNDLDGDLMLFWRVLRDRTAELVRACALTPHGRAEHQAAYDLNSADEEIERARRIWVLLSQGWTGGFTRTGWRLYLDPAGSGTSMPGYLTGYVERMAAVAERLHAVSLECRPALEIIEAYGAHKDVLIYADPPYLGSARNSVKYRHEMTSDASHRELAALLTTARACVVLSGYPSPLYDQLYAGWDRVEFHAVTAQGGAGGRRTEVLWSNRQISTPSLFGNQLASLFDQIA</sequence>
<dbReference type="GO" id="GO:0032259">
    <property type="term" value="P:methylation"/>
    <property type="evidence" value="ECO:0007669"/>
    <property type="project" value="UniProtKB-KW"/>
</dbReference>
<evidence type="ECO:0000313" key="5">
    <source>
        <dbReference type="Proteomes" id="UP001500618"/>
    </source>
</evidence>
<proteinExistence type="predicted"/>
<accession>A0ABN2IM04</accession>
<dbReference type="PRINTS" id="PR00505">
    <property type="entry name" value="D12N6MTFRASE"/>
</dbReference>
<keyword evidence="3" id="KW-0949">S-adenosyl-L-methionine</keyword>
<gene>
    <name evidence="4" type="ORF">GCM10009765_66510</name>
</gene>
<organism evidence="4 5">
    <name type="scientific">Fodinicola feengrottensis</name>
    <dbReference type="NCBI Taxonomy" id="435914"/>
    <lineage>
        <taxon>Bacteria</taxon>
        <taxon>Bacillati</taxon>
        <taxon>Actinomycetota</taxon>
        <taxon>Actinomycetes</taxon>
        <taxon>Mycobacteriales</taxon>
        <taxon>Fodinicola</taxon>
    </lineage>
</organism>
<dbReference type="InterPro" id="IPR012263">
    <property type="entry name" value="M_m6A_EcoRV"/>
</dbReference>